<feature type="region of interest" description="Disordered" evidence="1">
    <location>
        <begin position="40"/>
        <end position="66"/>
    </location>
</feature>
<feature type="compositionally biased region" description="Acidic residues" evidence="1">
    <location>
        <begin position="48"/>
        <end position="57"/>
    </location>
</feature>
<sequence length="66" mass="6926">MRSTWADSGTRGHLPDGPGKPVHAVCELCFARNCTLKQSDMAAGGTAEEPEAPENDENGAVNEARA</sequence>
<gene>
    <name evidence="2" type="ORF">PF011_g24541</name>
</gene>
<evidence type="ECO:0000313" key="3">
    <source>
        <dbReference type="Proteomes" id="UP000460718"/>
    </source>
</evidence>
<evidence type="ECO:0000256" key="1">
    <source>
        <dbReference type="SAM" id="MobiDB-lite"/>
    </source>
</evidence>
<feature type="region of interest" description="Disordered" evidence="1">
    <location>
        <begin position="1"/>
        <end position="20"/>
    </location>
</feature>
<accession>A0A6A3I5E5</accession>
<protein>
    <submittedName>
        <fullName evidence="2">Uncharacterized protein</fullName>
    </submittedName>
</protein>
<organism evidence="2 3">
    <name type="scientific">Phytophthora fragariae</name>
    <dbReference type="NCBI Taxonomy" id="53985"/>
    <lineage>
        <taxon>Eukaryota</taxon>
        <taxon>Sar</taxon>
        <taxon>Stramenopiles</taxon>
        <taxon>Oomycota</taxon>
        <taxon>Peronosporomycetes</taxon>
        <taxon>Peronosporales</taxon>
        <taxon>Peronosporaceae</taxon>
        <taxon>Phytophthora</taxon>
    </lineage>
</organism>
<dbReference type="EMBL" id="QXFW01002803">
    <property type="protein sequence ID" value="KAE8975283.1"/>
    <property type="molecule type" value="Genomic_DNA"/>
</dbReference>
<dbReference type="Proteomes" id="UP000460718">
    <property type="component" value="Unassembled WGS sequence"/>
</dbReference>
<dbReference type="AlphaFoldDB" id="A0A6A3I5E5"/>
<reference evidence="2 3" key="1">
    <citation type="submission" date="2018-09" db="EMBL/GenBank/DDBJ databases">
        <title>Genomic investigation of the strawberry pathogen Phytophthora fragariae indicates pathogenicity is determined by transcriptional variation in three key races.</title>
        <authorList>
            <person name="Adams T.M."/>
            <person name="Armitage A.D."/>
            <person name="Sobczyk M.K."/>
            <person name="Bates H.J."/>
            <person name="Dunwell J.M."/>
            <person name="Nellist C.F."/>
            <person name="Harrison R.J."/>
        </authorList>
    </citation>
    <scope>NUCLEOTIDE SEQUENCE [LARGE SCALE GENOMIC DNA]</scope>
    <source>
        <strain evidence="2 3">SCRP245</strain>
    </source>
</reference>
<evidence type="ECO:0000313" key="2">
    <source>
        <dbReference type="EMBL" id="KAE8975283.1"/>
    </source>
</evidence>
<comment type="caution">
    <text evidence="2">The sequence shown here is derived from an EMBL/GenBank/DDBJ whole genome shotgun (WGS) entry which is preliminary data.</text>
</comment>
<proteinExistence type="predicted"/>
<name>A0A6A3I5E5_9STRA</name>